<dbReference type="PANTHER" id="PTHR44688">
    <property type="entry name" value="DNA-BINDING TRANSCRIPTIONAL ACTIVATOR DEVR_DOSR"/>
    <property type="match status" value="1"/>
</dbReference>
<dbReference type="PRINTS" id="PR00038">
    <property type="entry name" value="HTHLUXR"/>
</dbReference>
<evidence type="ECO:0000256" key="1">
    <source>
        <dbReference type="ARBA" id="ARBA00023015"/>
    </source>
</evidence>
<sequence>MSEMLSLEYLASSEWNGKIARLIALEGKPRVQALFDMFSHALRSDEMMLFHFRGNAGPEIVEHRTSKSIREQQINDYKNGFYLTDPFYLAIERSTENQAISLRDVVDQEDFQTSDFFVRHYVDTDLADEMCYCMSDSQGGRILLSFARSRDAGLYTDEELELAKAIAPIAFGTLSSSWRHLVDPKHLIPPSPEEVKLHDDLKRARDNFGRSLLTDREFEVVQMMLRGYPIDVIAKRLKMAEGTAKVHRRNIYAKLDISSMAELFSLFIDVVGEVNVGLDADPLLQYGQVPSSN</sequence>
<evidence type="ECO:0000256" key="3">
    <source>
        <dbReference type="ARBA" id="ARBA00023163"/>
    </source>
</evidence>
<dbReference type="RefSeq" id="WP_247229653.1">
    <property type="nucleotide sequence ID" value="NZ_JALKHS010000003.1"/>
</dbReference>
<comment type="caution">
    <text evidence="5">The sequence shown here is derived from an EMBL/GenBank/DDBJ whole genome shotgun (WGS) entry which is preliminary data.</text>
</comment>
<keyword evidence="6" id="KW-1185">Reference proteome</keyword>
<dbReference type="InterPro" id="IPR000792">
    <property type="entry name" value="Tscrpt_reg_LuxR_C"/>
</dbReference>
<dbReference type="SUPFAM" id="SSF46894">
    <property type="entry name" value="C-terminal effector domain of the bipartite response regulators"/>
    <property type="match status" value="1"/>
</dbReference>
<dbReference type="EMBL" id="JALKHS010000003">
    <property type="protein sequence ID" value="MCK0530165.1"/>
    <property type="molecule type" value="Genomic_DNA"/>
</dbReference>
<evidence type="ECO:0000259" key="4">
    <source>
        <dbReference type="PROSITE" id="PS50043"/>
    </source>
</evidence>
<name>A0ABT0DSS8_9SPHN</name>
<evidence type="ECO:0000256" key="2">
    <source>
        <dbReference type="ARBA" id="ARBA00023125"/>
    </source>
</evidence>
<feature type="domain" description="HTH luxR-type" evidence="4">
    <location>
        <begin position="206"/>
        <end position="271"/>
    </location>
</feature>
<dbReference type="CDD" id="cd06170">
    <property type="entry name" value="LuxR_C_like"/>
    <property type="match status" value="1"/>
</dbReference>
<dbReference type="PROSITE" id="PS50043">
    <property type="entry name" value="HTH_LUXR_2"/>
    <property type="match status" value="1"/>
</dbReference>
<organism evidence="5 6">
    <name type="scientific">Sphingobium agri</name>
    <dbReference type="NCBI Taxonomy" id="2933566"/>
    <lineage>
        <taxon>Bacteria</taxon>
        <taxon>Pseudomonadati</taxon>
        <taxon>Pseudomonadota</taxon>
        <taxon>Alphaproteobacteria</taxon>
        <taxon>Sphingomonadales</taxon>
        <taxon>Sphingomonadaceae</taxon>
        <taxon>Sphingobium</taxon>
    </lineage>
</organism>
<evidence type="ECO:0000313" key="5">
    <source>
        <dbReference type="EMBL" id="MCK0530165.1"/>
    </source>
</evidence>
<protein>
    <submittedName>
        <fullName evidence="5">Helix-turn-helix transcriptional regulator</fullName>
    </submittedName>
</protein>
<dbReference type="Proteomes" id="UP001203512">
    <property type="component" value="Unassembled WGS sequence"/>
</dbReference>
<dbReference type="Pfam" id="PF00196">
    <property type="entry name" value="GerE"/>
    <property type="match status" value="1"/>
</dbReference>
<dbReference type="PANTHER" id="PTHR44688:SF16">
    <property type="entry name" value="DNA-BINDING TRANSCRIPTIONAL ACTIVATOR DEVR_DOSR"/>
    <property type="match status" value="1"/>
</dbReference>
<dbReference type="Gene3D" id="1.10.10.10">
    <property type="entry name" value="Winged helix-like DNA-binding domain superfamily/Winged helix DNA-binding domain"/>
    <property type="match status" value="1"/>
</dbReference>
<accession>A0ABT0DSS8</accession>
<keyword evidence="2" id="KW-0238">DNA-binding</keyword>
<dbReference type="SMART" id="SM00421">
    <property type="entry name" value="HTH_LUXR"/>
    <property type="match status" value="1"/>
</dbReference>
<reference evidence="5 6" key="1">
    <citation type="submission" date="2022-04" db="EMBL/GenBank/DDBJ databases">
        <authorList>
            <person name="Huq M.A."/>
        </authorList>
    </citation>
    <scope>NUCLEOTIDE SEQUENCE [LARGE SCALE GENOMIC DNA]</scope>
    <source>
        <strain evidence="5 6">MAH-33</strain>
    </source>
</reference>
<keyword evidence="3" id="KW-0804">Transcription</keyword>
<dbReference type="InterPro" id="IPR016032">
    <property type="entry name" value="Sig_transdc_resp-reg_C-effctor"/>
</dbReference>
<dbReference type="InterPro" id="IPR036388">
    <property type="entry name" value="WH-like_DNA-bd_sf"/>
</dbReference>
<gene>
    <name evidence="5" type="ORF">MU848_01040</name>
</gene>
<keyword evidence="1" id="KW-0805">Transcription regulation</keyword>
<proteinExistence type="predicted"/>
<evidence type="ECO:0000313" key="6">
    <source>
        <dbReference type="Proteomes" id="UP001203512"/>
    </source>
</evidence>